<reference evidence="1 2" key="1">
    <citation type="submission" date="2018-08" db="EMBL/GenBank/DDBJ databases">
        <title>Bacillus jemisoniae sp. nov., Bacillus chryseoplanitiae sp. nov., Bacillus resnikiae sp. nov., and Bacillus frankliniae sp. nov., isolated from Viking spacecraft and associated surfaces.</title>
        <authorList>
            <person name="Seuylemezian A."/>
            <person name="Vaishampayan P."/>
        </authorList>
    </citation>
    <scope>NUCLEOTIDE SEQUENCE [LARGE SCALE GENOMIC DNA]</scope>
    <source>
        <strain evidence="1 2">JJ-247</strain>
    </source>
</reference>
<comment type="caution">
    <text evidence="1">The sequence shown here is derived from an EMBL/GenBank/DDBJ whole genome shotgun (WGS) entry which is preliminary data.</text>
</comment>
<protein>
    <submittedName>
        <fullName evidence="1">DUF3006 domain-containing protein</fullName>
    </submittedName>
</protein>
<organism evidence="1 2">
    <name type="scientific">Mesobacillus zeae</name>
    <dbReference type="NCBI Taxonomy" id="1917180"/>
    <lineage>
        <taxon>Bacteria</taxon>
        <taxon>Bacillati</taxon>
        <taxon>Bacillota</taxon>
        <taxon>Bacilli</taxon>
        <taxon>Bacillales</taxon>
        <taxon>Bacillaceae</taxon>
        <taxon>Mesobacillus</taxon>
    </lineage>
</organism>
<evidence type="ECO:0000313" key="2">
    <source>
        <dbReference type="Proteomes" id="UP000265816"/>
    </source>
</evidence>
<gene>
    <name evidence="1" type="ORF">D1970_21530</name>
</gene>
<keyword evidence="2" id="KW-1185">Reference proteome</keyword>
<dbReference type="InterPro" id="IPR021377">
    <property type="entry name" value="DUF3006"/>
</dbReference>
<dbReference type="OrthoDB" id="164847at2"/>
<name>A0A398AXS9_9BACI</name>
<sequence length="70" mass="7865">MKGIIDRFEGNIVVVEIDGKTKDFPKDIFPKNAAAGDVVSISGTEVIILNEETKNLRKEIEDLMDDVWED</sequence>
<accession>A0A398AXS9</accession>
<dbReference type="Proteomes" id="UP000265816">
    <property type="component" value="Unassembled WGS sequence"/>
</dbReference>
<dbReference type="EMBL" id="QWVT01000058">
    <property type="protein sequence ID" value="RID81548.1"/>
    <property type="molecule type" value="Genomic_DNA"/>
</dbReference>
<evidence type="ECO:0000313" key="1">
    <source>
        <dbReference type="EMBL" id="RID81548.1"/>
    </source>
</evidence>
<dbReference type="RefSeq" id="WP_119114897.1">
    <property type="nucleotide sequence ID" value="NZ_CBCSEO010000036.1"/>
</dbReference>
<dbReference type="AlphaFoldDB" id="A0A398AXS9"/>
<dbReference type="Pfam" id="PF11213">
    <property type="entry name" value="DUF3006"/>
    <property type="match status" value="1"/>
</dbReference>
<proteinExistence type="predicted"/>